<evidence type="ECO:0000313" key="2">
    <source>
        <dbReference type="EMBL" id="GMT06578.1"/>
    </source>
</evidence>
<comment type="caution">
    <text evidence="2">The sequence shown here is derived from an EMBL/GenBank/DDBJ whole genome shotgun (WGS) entry which is preliminary data.</text>
</comment>
<gene>
    <name evidence="2" type="ORF">PENTCL1PPCAC_28752</name>
</gene>
<protein>
    <submittedName>
        <fullName evidence="2">Uncharacterized protein</fullName>
    </submittedName>
</protein>
<keyword evidence="3" id="KW-1185">Reference proteome</keyword>
<sequence>EVSNMNAHGRKSCLWAIRRDRHAKVQKDLQKWRTKASAEEVESINNGGVEDERAANAIAPEEHRKRFAEVAKQKSLNHYYGRKVKVSRSYSRNVDCPAKILRPTILKKNVTASRVLPSGWRVAPANNWHVKEEESARWTGTGMDENGSGMDENGSGMDENDYESYTSSTLNYGSREKRDFNESSEYST</sequence>
<dbReference type="Proteomes" id="UP001432027">
    <property type="component" value="Unassembled WGS sequence"/>
</dbReference>
<reference evidence="2" key="1">
    <citation type="submission" date="2023-10" db="EMBL/GenBank/DDBJ databases">
        <title>Genome assembly of Pristionchus species.</title>
        <authorList>
            <person name="Yoshida K."/>
            <person name="Sommer R.J."/>
        </authorList>
    </citation>
    <scope>NUCLEOTIDE SEQUENCE</scope>
    <source>
        <strain evidence="2">RS0144</strain>
    </source>
</reference>
<evidence type="ECO:0000313" key="3">
    <source>
        <dbReference type="Proteomes" id="UP001432027"/>
    </source>
</evidence>
<feature type="non-terminal residue" evidence="2">
    <location>
        <position position="1"/>
    </location>
</feature>
<organism evidence="2 3">
    <name type="scientific">Pristionchus entomophagus</name>
    <dbReference type="NCBI Taxonomy" id="358040"/>
    <lineage>
        <taxon>Eukaryota</taxon>
        <taxon>Metazoa</taxon>
        <taxon>Ecdysozoa</taxon>
        <taxon>Nematoda</taxon>
        <taxon>Chromadorea</taxon>
        <taxon>Rhabditida</taxon>
        <taxon>Rhabditina</taxon>
        <taxon>Diplogasteromorpha</taxon>
        <taxon>Diplogasteroidea</taxon>
        <taxon>Neodiplogasteridae</taxon>
        <taxon>Pristionchus</taxon>
    </lineage>
</organism>
<feature type="compositionally biased region" description="Polar residues" evidence="1">
    <location>
        <begin position="163"/>
        <end position="172"/>
    </location>
</feature>
<proteinExistence type="predicted"/>
<feature type="region of interest" description="Disordered" evidence="1">
    <location>
        <begin position="131"/>
        <end position="188"/>
    </location>
</feature>
<dbReference type="AlphaFoldDB" id="A0AAV5UJU5"/>
<name>A0AAV5UJU5_9BILA</name>
<feature type="non-terminal residue" evidence="2">
    <location>
        <position position="188"/>
    </location>
</feature>
<accession>A0AAV5UJU5</accession>
<dbReference type="EMBL" id="BTSX01000006">
    <property type="protein sequence ID" value="GMT06578.1"/>
    <property type="molecule type" value="Genomic_DNA"/>
</dbReference>
<evidence type="ECO:0000256" key="1">
    <source>
        <dbReference type="SAM" id="MobiDB-lite"/>
    </source>
</evidence>